<reference evidence="2 3" key="1">
    <citation type="submission" date="2018-08" db="EMBL/GenBank/DDBJ databases">
        <title>Genome and evolution of the arbuscular mycorrhizal fungus Diversispora epigaea (formerly Glomus versiforme) and its bacterial endosymbionts.</title>
        <authorList>
            <person name="Sun X."/>
            <person name="Fei Z."/>
            <person name="Harrison M."/>
        </authorList>
    </citation>
    <scope>NUCLEOTIDE SEQUENCE [LARGE SCALE GENOMIC DNA]</scope>
    <source>
        <strain evidence="2 3">IT104</strain>
    </source>
</reference>
<feature type="compositionally biased region" description="Acidic residues" evidence="1">
    <location>
        <begin position="48"/>
        <end position="64"/>
    </location>
</feature>
<feature type="region of interest" description="Disordered" evidence="1">
    <location>
        <begin position="33"/>
        <end position="64"/>
    </location>
</feature>
<gene>
    <name evidence="2" type="ORF">Glove_504g8</name>
</gene>
<evidence type="ECO:0000313" key="2">
    <source>
        <dbReference type="EMBL" id="RHZ50173.1"/>
    </source>
</evidence>
<name>A0A397GMB5_9GLOM</name>
<feature type="compositionally biased region" description="Basic and acidic residues" evidence="1">
    <location>
        <begin position="33"/>
        <end position="47"/>
    </location>
</feature>
<dbReference type="AlphaFoldDB" id="A0A397GMB5"/>
<proteinExistence type="predicted"/>
<dbReference type="EMBL" id="PQFF01000437">
    <property type="protein sequence ID" value="RHZ50173.1"/>
    <property type="molecule type" value="Genomic_DNA"/>
</dbReference>
<accession>A0A397GMB5</accession>
<evidence type="ECO:0000313" key="3">
    <source>
        <dbReference type="Proteomes" id="UP000266861"/>
    </source>
</evidence>
<dbReference type="Proteomes" id="UP000266861">
    <property type="component" value="Unassembled WGS sequence"/>
</dbReference>
<organism evidence="2 3">
    <name type="scientific">Diversispora epigaea</name>
    <dbReference type="NCBI Taxonomy" id="1348612"/>
    <lineage>
        <taxon>Eukaryota</taxon>
        <taxon>Fungi</taxon>
        <taxon>Fungi incertae sedis</taxon>
        <taxon>Mucoromycota</taxon>
        <taxon>Glomeromycotina</taxon>
        <taxon>Glomeromycetes</taxon>
        <taxon>Diversisporales</taxon>
        <taxon>Diversisporaceae</taxon>
        <taxon>Diversispora</taxon>
    </lineage>
</organism>
<sequence length="64" mass="7550">MSWKYSSEELSLEVMMIDSLKSENLLNNEEQIKKGESLHREVNHSTESEDEDDEDEEAFINEEE</sequence>
<keyword evidence="3" id="KW-1185">Reference proteome</keyword>
<evidence type="ECO:0000256" key="1">
    <source>
        <dbReference type="SAM" id="MobiDB-lite"/>
    </source>
</evidence>
<comment type="caution">
    <text evidence="2">The sequence shown here is derived from an EMBL/GenBank/DDBJ whole genome shotgun (WGS) entry which is preliminary data.</text>
</comment>
<protein>
    <submittedName>
        <fullName evidence="2">Uncharacterized protein</fullName>
    </submittedName>
</protein>